<dbReference type="Gene3D" id="2.60.120.260">
    <property type="entry name" value="Galactose-binding domain-like"/>
    <property type="match status" value="1"/>
</dbReference>
<feature type="region of interest" description="Disordered" evidence="1">
    <location>
        <begin position="358"/>
        <end position="428"/>
    </location>
</feature>
<reference evidence="2 3" key="1">
    <citation type="journal article" date="2020" name="ISME J.">
        <title>Uncovering the hidden diversity of litter-decomposition mechanisms in mushroom-forming fungi.</title>
        <authorList>
            <person name="Floudas D."/>
            <person name="Bentzer J."/>
            <person name="Ahren D."/>
            <person name="Johansson T."/>
            <person name="Persson P."/>
            <person name="Tunlid A."/>
        </authorList>
    </citation>
    <scope>NUCLEOTIDE SEQUENCE [LARGE SCALE GENOMIC DNA]</scope>
    <source>
        <strain evidence="2 3">CBS 101986</strain>
    </source>
</reference>
<keyword evidence="3" id="KW-1185">Reference proteome</keyword>
<feature type="region of interest" description="Disordered" evidence="1">
    <location>
        <begin position="1"/>
        <end position="28"/>
    </location>
</feature>
<feature type="compositionally biased region" description="Pro residues" evidence="1">
    <location>
        <begin position="189"/>
        <end position="218"/>
    </location>
</feature>
<evidence type="ECO:0000256" key="1">
    <source>
        <dbReference type="SAM" id="MobiDB-lite"/>
    </source>
</evidence>
<dbReference type="Proteomes" id="UP000567179">
    <property type="component" value="Unassembled WGS sequence"/>
</dbReference>
<evidence type="ECO:0000313" key="2">
    <source>
        <dbReference type="EMBL" id="KAF5315034.1"/>
    </source>
</evidence>
<organism evidence="2 3">
    <name type="scientific">Psilocybe cf. subviscida</name>
    <dbReference type="NCBI Taxonomy" id="2480587"/>
    <lineage>
        <taxon>Eukaryota</taxon>
        <taxon>Fungi</taxon>
        <taxon>Dikarya</taxon>
        <taxon>Basidiomycota</taxon>
        <taxon>Agaricomycotina</taxon>
        <taxon>Agaricomycetes</taxon>
        <taxon>Agaricomycetidae</taxon>
        <taxon>Agaricales</taxon>
        <taxon>Agaricineae</taxon>
        <taxon>Strophariaceae</taxon>
        <taxon>Psilocybe</taxon>
    </lineage>
</organism>
<accession>A0A8H5B1J6</accession>
<evidence type="ECO:0000313" key="3">
    <source>
        <dbReference type="Proteomes" id="UP000567179"/>
    </source>
</evidence>
<proteinExistence type="predicted"/>
<name>A0A8H5B1J6_9AGAR</name>
<feature type="region of interest" description="Disordered" evidence="1">
    <location>
        <begin position="169"/>
        <end position="222"/>
    </location>
</feature>
<feature type="compositionally biased region" description="Low complexity" evidence="1">
    <location>
        <begin position="169"/>
        <end position="188"/>
    </location>
</feature>
<feature type="compositionally biased region" description="Polar residues" evidence="1">
    <location>
        <begin position="9"/>
        <end position="20"/>
    </location>
</feature>
<sequence length="428" mass="45577">MSLPRPPRTSGNGNASNGDASQPGLEVGSVGDMRRTLSKEELSNAFGHVPWMEFNVTARPNIKAFSSHPAIRQVISQVAHGTLNDIKDAITTNVMNSINDIVEKAVKDATGDVPKHVMNNMTKTFDGLSLAPTVTPNTDFQRLQSAGIINNYDIDNSVNNIGNTNNVNSGNTNIDSGNTNLGNNNNNPIFPPTPGPNPGPNPGPTPGPGPVIPDPDPTPVASVAKPDIAKAKWIWTNEQPYGQPPGGPRAFRKLVPIPLGQSVDSMIIDITCDNWYTLYVNGYVVGNGTAWNKVQRYSIKFPKTNRVLVAVYASNDPVLLQQAGLIASAVMWDSTNYTGRTFDIGTDSSWKTSITTSASGFERPSYRPDSSWTSAREEGPYGMAPWGAVAKPTTTDPVTGGFSGLTIPDPPPAQQATPGPDSDGNTNL</sequence>
<protein>
    <submittedName>
        <fullName evidence="2">Uncharacterized protein</fullName>
    </submittedName>
</protein>
<comment type="caution">
    <text evidence="2">The sequence shown here is derived from an EMBL/GenBank/DDBJ whole genome shotgun (WGS) entry which is preliminary data.</text>
</comment>
<gene>
    <name evidence="2" type="ORF">D9619_007474</name>
</gene>
<dbReference type="AlphaFoldDB" id="A0A8H5B1J6"/>
<dbReference type="OrthoDB" id="10036721at2759"/>
<dbReference type="EMBL" id="JAACJJ010000043">
    <property type="protein sequence ID" value="KAF5315034.1"/>
    <property type="molecule type" value="Genomic_DNA"/>
</dbReference>